<feature type="region of interest" description="Disordered" evidence="1">
    <location>
        <begin position="165"/>
        <end position="184"/>
    </location>
</feature>
<proteinExistence type="predicted"/>
<feature type="chain" id="PRO_5016425187" evidence="2">
    <location>
        <begin position="17"/>
        <end position="184"/>
    </location>
</feature>
<evidence type="ECO:0000313" key="4">
    <source>
        <dbReference type="Proteomes" id="UP000245802"/>
    </source>
</evidence>
<dbReference type="EMBL" id="CP025958">
    <property type="protein sequence ID" value="AWM38754.1"/>
    <property type="molecule type" value="Genomic_DNA"/>
</dbReference>
<dbReference type="RefSeq" id="WP_010050271.1">
    <property type="nucleotide sequence ID" value="NZ_CP025958.1"/>
</dbReference>
<keyword evidence="4" id="KW-1185">Reference proteome</keyword>
<dbReference type="PROSITE" id="PS51257">
    <property type="entry name" value="PROKAR_LIPOPROTEIN"/>
    <property type="match status" value="1"/>
</dbReference>
<dbReference type="NCBIfam" id="TIGR03067">
    <property type="entry name" value="Planc_TIGR03067"/>
    <property type="match status" value="1"/>
</dbReference>
<sequence length="184" mass="19074">MRTPAFTALLVGTVLAAGCGKTPAPAPAPEGAPPGPSGPGATASDQDRCQGYWKMVGGDKGDGMKSPSADRALWLHFSSTKLTYGESSADPGETHAVVWDTAANPKTLTLTPSGPDGKPQPPEKWIYQFDGDHLLVAFSGGGALPTEFKARTPQPSAPGVLVLKFEKSAEKPPAPAKRPLTSNR</sequence>
<protein>
    <submittedName>
        <fullName evidence="3">TIGR03067 domain-containing protein</fullName>
    </submittedName>
</protein>
<feature type="signal peptide" evidence="2">
    <location>
        <begin position="1"/>
        <end position="16"/>
    </location>
</feature>
<evidence type="ECO:0000256" key="2">
    <source>
        <dbReference type="SAM" id="SignalP"/>
    </source>
</evidence>
<accession>A0A2Z3HAV3</accession>
<dbReference type="AlphaFoldDB" id="A0A2Z3HAV3"/>
<evidence type="ECO:0000313" key="3">
    <source>
        <dbReference type="EMBL" id="AWM38754.1"/>
    </source>
</evidence>
<feature type="region of interest" description="Disordered" evidence="1">
    <location>
        <begin position="22"/>
        <end position="46"/>
    </location>
</feature>
<dbReference type="Proteomes" id="UP000245802">
    <property type="component" value="Chromosome"/>
</dbReference>
<dbReference type="KEGG" id="gog:C1280_18355"/>
<dbReference type="InterPro" id="IPR017504">
    <property type="entry name" value="CHP03067_Planctomycetes"/>
</dbReference>
<feature type="compositionally biased region" description="Pro residues" evidence="1">
    <location>
        <begin position="24"/>
        <end position="37"/>
    </location>
</feature>
<gene>
    <name evidence="3" type="ORF">C1280_18355</name>
</gene>
<organism evidence="3 4">
    <name type="scientific">Gemmata obscuriglobus</name>
    <dbReference type="NCBI Taxonomy" id="114"/>
    <lineage>
        <taxon>Bacteria</taxon>
        <taxon>Pseudomonadati</taxon>
        <taxon>Planctomycetota</taxon>
        <taxon>Planctomycetia</taxon>
        <taxon>Gemmatales</taxon>
        <taxon>Gemmataceae</taxon>
        <taxon>Gemmata</taxon>
    </lineage>
</organism>
<name>A0A2Z3HAV3_9BACT</name>
<keyword evidence="2" id="KW-0732">Signal</keyword>
<reference evidence="3 4" key="1">
    <citation type="submission" date="2018-01" db="EMBL/GenBank/DDBJ databases">
        <title>G. obscuriglobus.</title>
        <authorList>
            <person name="Franke J."/>
            <person name="Blomberg W."/>
            <person name="Selmecki A."/>
        </authorList>
    </citation>
    <scope>NUCLEOTIDE SEQUENCE [LARGE SCALE GENOMIC DNA]</scope>
    <source>
        <strain evidence="3 4">DSM 5831</strain>
    </source>
</reference>
<evidence type="ECO:0000256" key="1">
    <source>
        <dbReference type="SAM" id="MobiDB-lite"/>
    </source>
</evidence>